<dbReference type="OrthoDB" id="2373574at2759"/>
<evidence type="ECO:0000313" key="1">
    <source>
        <dbReference type="EMBL" id="CAI2194062.1"/>
    </source>
</evidence>
<protein>
    <submittedName>
        <fullName evidence="1">8401_t:CDS:1</fullName>
    </submittedName>
</protein>
<dbReference type="AlphaFoldDB" id="A0A9W4T5T7"/>
<comment type="caution">
    <text evidence="1">The sequence shown here is derived from an EMBL/GenBank/DDBJ whole genome shotgun (WGS) entry which is preliminary data.</text>
</comment>
<evidence type="ECO:0000313" key="2">
    <source>
        <dbReference type="Proteomes" id="UP001153678"/>
    </source>
</evidence>
<feature type="non-terminal residue" evidence="1">
    <location>
        <position position="65"/>
    </location>
</feature>
<sequence>NKDVLTIRLWVGMVVSVMKFVPKSEDTTILLSQTVKITELLENKPKKTLEEIRSLDRYRIVDCYE</sequence>
<accession>A0A9W4T5T7</accession>
<feature type="non-terminal residue" evidence="1">
    <location>
        <position position="1"/>
    </location>
</feature>
<organism evidence="1 2">
    <name type="scientific">Funneliformis geosporum</name>
    <dbReference type="NCBI Taxonomy" id="1117311"/>
    <lineage>
        <taxon>Eukaryota</taxon>
        <taxon>Fungi</taxon>
        <taxon>Fungi incertae sedis</taxon>
        <taxon>Mucoromycota</taxon>
        <taxon>Glomeromycotina</taxon>
        <taxon>Glomeromycetes</taxon>
        <taxon>Glomerales</taxon>
        <taxon>Glomeraceae</taxon>
        <taxon>Funneliformis</taxon>
    </lineage>
</organism>
<dbReference type="Proteomes" id="UP001153678">
    <property type="component" value="Unassembled WGS sequence"/>
</dbReference>
<name>A0A9W4T5T7_9GLOM</name>
<gene>
    <name evidence="1" type="ORF">FWILDA_LOCUS16388</name>
</gene>
<dbReference type="EMBL" id="CAMKVN010010386">
    <property type="protein sequence ID" value="CAI2194062.1"/>
    <property type="molecule type" value="Genomic_DNA"/>
</dbReference>
<reference evidence="1" key="1">
    <citation type="submission" date="2022-08" db="EMBL/GenBank/DDBJ databases">
        <authorList>
            <person name="Kallberg Y."/>
            <person name="Tangrot J."/>
            <person name="Rosling A."/>
        </authorList>
    </citation>
    <scope>NUCLEOTIDE SEQUENCE</scope>
    <source>
        <strain evidence="1">Wild A</strain>
    </source>
</reference>
<proteinExistence type="predicted"/>
<keyword evidence="2" id="KW-1185">Reference proteome</keyword>